<dbReference type="PATRIC" id="fig|1223523.3.peg.2466"/>
<dbReference type="EMBL" id="AORZ01000029">
    <property type="protein sequence ID" value="EMF00336.1"/>
    <property type="molecule type" value="Genomic_DNA"/>
</dbReference>
<dbReference type="Proteomes" id="UP000011740">
    <property type="component" value="Unassembled WGS sequence"/>
</dbReference>
<feature type="compositionally biased region" description="Acidic residues" evidence="1">
    <location>
        <begin position="75"/>
        <end position="84"/>
    </location>
</feature>
<dbReference type="AlphaFoldDB" id="M3C8P0"/>
<sequence>MALTGPLSGVLAAPQPARAAAEPHGRMPFTRPGVSFFSPPESVSHLTVSLWGAGGSGPGGSGGDGRAKTGPSDGSDGDAGDAEDAGAKGRTGAPGAVLIEW</sequence>
<dbReference type="RefSeq" id="WP_004943676.1">
    <property type="nucleotide sequence ID" value="NZ_AORZ01000029.1"/>
</dbReference>
<name>M3C8P0_STRM1</name>
<protein>
    <submittedName>
        <fullName evidence="2">Uncharacterized protein</fullName>
    </submittedName>
</protein>
<feature type="compositionally biased region" description="Low complexity" evidence="1">
    <location>
        <begin position="12"/>
        <end position="22"/>
    </location>
</feature>
<evidence type="ECO:0000256" key="1">
    <source>
        <dbReference type="SAM" id="MobiDB-lite"/>
    </source>
</evidence>
<comment type="caution">
    <text evidence="2">The sequence shown here is derived from an EMBL/GenBank/DDBJ whole genome shotgun (WGS) entry which is preliminary data.</text>
</comment>
<evidence type="ECO:0000313" key="3">
    <source>
        <dbReference type="Proteomes" id="UP000011740"/>
    </source>
</evidence>
<feature type="compositionally biased region" description="Gly residues" evidence="1">
    <location>
        <begin position="52"/>
        <end position="64"/>
    </location>
</feature>
<reference evidence="2 3" key="1">
    <citation type="journal article" date="2013" name="Genome Announc.">
        <title>Whole-Genome Shotgun Assembly and Analysis of the Genome of Streptomyces mobaraensis DSM 40847, a Strain for Industrial Production of Microbial Transglutaminase.</title>
        <authorList>
            <person name="Yang H."/>
            <person name="He T."/>
            <person name="Wu W."/>
            <person name="Zhu W."/>
            <person name="Lu B."/>
            <person name="Sun W."/>
        </authorList>
    </citation>
    <scope>NUCLEOTIDE SEQUENCE [LARGE SCALE GENOMIC DNA]</scope>
    <source>
        <strain evidence="2 3">DSM 40847</strain>
    </source>
</reference>
<proteinExistence type="predicted"/>
<evidence type="ECO:0000313" key="2">
    <source>
        <dbReference type="EMBL" id="EMF00336.1"/>
    </source>
</evidence>
<gene>
    <name evidence="2" type="ORF">H340_12060</name>
</gene>
<accession>M3C8P0</accession>
<feature type="region of interest" description="Disordered" evidence="1">
    <location>
        <begin position="48"/>
        <end position="101"/>
    </location>
</feature>
<organism evidence="2 3">
    <name type="scientific">Streptomyces mobaraensis (strain ATCC 29032 / DSM 40847 / JCM 4168 / NBRC 13819 / NCIMB 11159 / IPCR 16-22)</name>
    <dbReference type="NCBI Taxonomy" id="1223523"/>
    <lineage>
        <taxon>Bacteria</taxon>
        <taxon>Bacillati</taxon>
        <taxon>Actinomycetota</taxon>
        <taxon>Actinomycetes</taxon>
        <taxon>Kitasatosporales</taxon>
        <taxon>Streptomycetaceae</taxon>
        <taxon>Streptomyces</taxon>
    </lineage>
</organism>
<feature type="region of interest" description="Disordered" evidence="1">
    <location>
        <begin position="1"/>
        <end position="33"/>
    </location>
</feature>